<dbReference type="SUPFAM" id="SSF53335">
    <property type="entry name" value="S-adenosyl-L-methionine-dependent methyltransferases"/>
    <property type="match status" value="1"/>
</dbReference>
<dbReference type="RefSeq" id="WP_284196060.1">
    <property type="nucleotide sequence ID" value="NZ_BSOG01000002.1"/>
</dbReference>
<dbReference type="Gene3D" id="3.40.50.150">
    <property type="entry name" value="Vaccinia Virus protein VP39"/>
    <property type="match status" value="1"/>
</dbReference>
<evidence type="ECO:0000259" key="1">
    <source>
        <dbReference type="Pfam" id="PF08241"/>
    </source>
</evidence>
<dbReference type="EMBL" id="BSOG01000002">
    <property type="protein sequence ID" value="GLR12936.1"/>
    <property type="molecule type" value="Genomic_DNA"/>
</dbReference>
<reference evidence="3" key="1">
    <citation type="journal article" date="2019" name="Int. J. Syst. Evol. Microbiol.">
        <title>The Global Catalogue of Microorganisms (GCM) 10K type strain sequencing project: providing services to taxonomists for standard genome sequencing and annotation.</title>
        <authorList>
            <consortium name="The Broad Institute Genomics Platform"/>
            <consortium name="The Broad Institute Genome Sequencing Center for Infectious Disease"/>
            <person name="Wu L."/>
            <person name="Ma J."/>
        </authorList>
    </citation>
    <scope>NUCLEOTIDE SEQUENCE [LARGE SCALE GENOMIC DNA]</scope>
    <source>
        <strain evidence="3">NBRC 110044</strain>
    </source>
</reference>
<name>A0ABQ5YD85_9NEIS</name>
<proteinExistence type="predicted"/>
<dbReference type="InterPro" id="IPR029063">
    <property type="entry name" value="SAM-dependent_MTases_sf"/>
</dbReference>
<dbReference type="GO" id="GO:0008168">
    <property type="term" value="F:methyltransferase activity"/>
    <property type="evidence" value="ECO:0007669"/>
    <property type="project" value="UniProtKB-KW"/>
</dbReference>
<feature type="domain" description="Methyltransferase type 11" evidence="1">
    <location>
        <begin position="5"/>
        <end position="92"/>
    </location>
</feature>
<keyword evidence="2" id="KW-0489">Methyltransferase</keyword>
<dbReference type="InterPro" id="IPR013216">
    <property type="entry name" value="Methyltransf_11"/>
</dbReference>
<dbReference type="Proteomes" id="UP001156706">
    <property type="component" value="Unassembled WGS sequence"/>
</dbReference>
<dbReference type="GO" id="GO:0032259">
    <property type="term" value="P:methylation"/>
    <property type="evidence" value="ECO:0007669"/>
    <property type="project" value="UniProtKB-KW"/>
</dbReference>
<evidence type="ECO:0000313" key="2">
    <source>
        <dbReference type="EMBL" id="GLR12936.1"/>
    </source>
</evidence>
<sequence>MRKVLHVGCGDYHPLRVHPIFRFGEWQEIRFDIDPNVKPDLIGTMTDMSSVEDGGFDAIFSSHNVEHLYPHEVPVALSEFRRVLKPGGFALITLPDIQAVAQLVAADRLEDTAYISPAGPICPIDMMYGLRSSMAAGNLFMAHRTAFTAKTLGQHLLNTGFSEVSVRHGEGYDLWALAVK</sequence>
<keyword evidence="3" id="KW-1185">Reference proteome</keyword>
<dbReference type="CDD" id="cd02440">
    <property type="entry name" value="AdoMet_MTases"/>
    <property type="match status" value="1"/>
</dbReference>
<evidence type="ECO:0000313" key="3">
    <source>
        <dbReference type="Proteomes" id="UP001156706"/>
    </source>
</evidence>
<gene>
    <name evidence="2" type="ORF">GCM10007907_17260</name>
</gene>
<keyword evidence="2" id="KW-0808">Transferase</keyword>
<protein>
    <submittedName>
        <fullName evidence="2">Generic methyltransferase</fullName>
    </submittedName>
</protein>
<dbReference type="Pfam" id="PF08241">
    <property type="entry name" value="Methyltransf_11"/>
    <property type="match status" value="1"/>
</dbReference>
<accession>A0ABQ5YD85</accession>
<comment type="caution">
    <text evidence="2">The sequence shown here is derived from an EMBL/GenBank/DDBJ whole genome shotgun (WGS) entry which is preliminary data.</text>
</comment>
<organism evidence="2 3">
    <name type="scientific">Chitinimonas prasina</name>
    <dbReference type="NCBI Taxonomy" id="1434937"/>
    <lineage>
        <taxon>Bacteria</taxon>
        <taxon>Pseudomonadati</taxon>
        <taxon>Pseudomonadota</taxon>
        <taxon>Betaproteobacteria</taxon>
        <taxon>Neisseriales</taxon>
        <taxon>Chitinibacteraceae</taxon>
        <taxon>Chitinimonas</taxon>
    </lineage>
</organism>